<accession>A0A9D1A7Q0</accession>
<dbReference type="AlphaFoldDB" id="A0A9D1A7Q0"/>
<evidence type="ECO:0000313" key="6">
    <source>
        <dbReference type="Proteomes" id="UP000824250"/>
    </source>
</evidence>
<dbReference type="InterPro" id="IPR002491">
    <property type="entry name" value="ABC_transptr_periplasmic_BD"/>
</dbReference>
<dbReference type="InterPro" id="IPR050902">
    <property type="entry name" value="ABC_Transporter_SBP"/>
</dbReference>
<name>A0A9D1A7Q0_9FIRM</name>
<dbReference type="PANTHER" id="PTHR30535:SF7">
    <property type="entry name" value="IRON(III) DICITRATE-BINDING PROTEIN"/>
    <property type="match status" value="1"/>
</dbReference>
<dbReference type="PROSITE" id="PS51257">
    <property type="entry name" value="PROKAR_LIPOPROTEIN"/>
    <property type="match status" value="1"/>
</dbReference>
<dbReference type="PANTHER" id="PTHR30535">
    <property type="entry name" value="VITAMIN B12-BINDING PROTEIN"/>
    <property type="match status" value="1"/>
</dbReference>
<evidence type="ECO:0000256" key="2">
    <source>
        <dbReference type="SAM" id="MobiDB-lite"/>
    </source>
</evidence>
<organism evidence="5 6">
    <name type="scientific">Candidatus Copromonas faecavium</name>
    <name type="common">nom. illeg.</name>
    <dbReference type="NCBI Taxonomy" id="2840740"/>
    <lineage>
        <taxon>Bacteria</taxon>
        <taxon>Bacillati</taxon>
        <taxon>Bacillota</taxon>
        <taxon>Clostridia</taxon>
        <taxon>Lachnospirales</taxon>
        <taxon>Lachnospiraceae</taxon>
        <taxon>Candidatus Copromonas (nom. illeg.)</taxon>
    </lineage>
</organism>
<comment type="similarity">
    <text evidence="1">Belongs to the bacterial solute-binding protein 8 family.</text>
</comment>
<gene>
    <name evidence="5" type="ORF">IAB28_10475</name>
</gene>
<proteinExistence type="inferred from homology"/>
<evidence type="ECO:0000256" key="3">
    <source>
        <dbReference type="SAM" id="SignalP"/>
    </source>
</evidence>
<feature type="domain" description="Fe/B12 periplasmic-binding" evidence="4">
    <location>
        <begin position="102"/>
        <end position="371"/>
    </location>
</feature>
<reference evidence="5" key="2">
    <citation type="journal article" date="2021" name="PeerJ">
        <title>Extensive microbial diversity within the chicken gut microbiome revealed by metagenomics and culture.</title>
        <authorList>
            <person name="Gilroy R."/>
            <person name="Ravi A."/>
            <person name="Getino M."/>
            <person name="Pursley I."/>
            <person name="Horton D.L."/>
            <person name="Alikhan N.F."/>
            <person name="Baker D."/>
            <person name="Gharbi K."/>
            <person name="Hall N."/>
            <person name="Watson M."/>
            <person name="Adriaenssens E.M."/>
            <person name="Foster-Nyarko E."/>
            <person name="Jarju S."/>
            <person name="Secka A."/>
            <person name="Antonio M."/>
            <person name="Oren A."/>
            <person name="Chaudhuri R.R."/>
            <person name="La Ragione R."/>
            <person name="Hildebrand F."/>
            <person name="Pallen M.J."/>
        </authorList>
    </citation>
    <scope>NUCLEOTIDE SEQUENCE</scope>
    <source>
        <strain evidence="5">CHK180-2868</strain>
    </source>
</reference>
<dbReference type="PROSITE" id="PS50983">
    <property type="entry name" value="FE_B12_PBP"/>
    <property type="match status" value="1"/>
</dbReference>
<sequence>MKITRLIIPSLLLGAALLSGCAQNGTAAETGTESVSSAEVSSLAETESIPQTDSLSQAQQEEHTGGSSQTQQEEETDSLSDYGTVTIQNGDRTITFTEMPKKVLCCHLYAAENMVMLGLEDYIVGKNVPANSAEAPLPELADKFENIPEIERSHENAVALGTDLVIGQVSAFKDTAWGSYEQFESKGINCLTITGTLVSDETVQDVYTDIENLGKIFKVEDRAEALIQDIQGRIAEVEDAVSQVPESERVTAFVLDTFNGNEIYTTSSGLESNLIELAGGINATRGMSDSRWFNTSVETLVETNPDVIILNDYGSQTIEEKLDFLKSNPALQEVTAVKNENFLVIPLVSVMQDVRAADACRTFAEFFYPECFQ</sequence>
<dbReference type="Pfam" id="PF01497">
    <property type="entry name" value="Peripla_BP_2"/>
    <property type="match status" value="1"/>
</dbReference>
<feature type="compositionally biased region" description="Polar residues" evidence="2">
    <location>
        <begin position="49"/>
        <end position="71"/>
    </location>
</feature>
<reference evidence="5" key="1">
    <citation type="submission" date="2020-10" db="EMBL/GenBank/DDBJ databases">
        <authorList>
            <person name="Gilroy R."/>
        </authorList>
    </citation>
    <scope>NUCLEOTIDE SEQUENCE</scope>
    <source>
        <strain evidence="5">CHK180-2868</strain>
    </source>
</reference>
<dbReference type="Gene3D" id="3.40.50.1980">
    <property type="entry name" value="Nitrogenase molybdenum iron protein domain"/>
    <property type="match status" value="2"/>
</dbReference>
<evidence type="ECO:0000256" key="1">
    <source>
        <dbReference type="ARBA" id="ARBA00008814"/>
    </source>
</evidence>
<feature type="compositionally biased region" description="Low complexity" evidence="2">
    <location>
        <begin position="29"/>
        <end position="48"/>
    </location>
</feature>
<feature type="region of interest" description="Disordered" evidence="2">
    <location>
        <begin position="29"/>
        <end position="84"/>
    </location>
</feature>
<evidence type="ECO:0000259" key="4">
    <source>
        <dbReference type="PROSITE" id="PS50983"/>
    </source>
</evidence>
<comment type="caution">
    <text evidence="5">The sequence shown here is derived from an EMBL/GenBank/DDBJ whole genome shotgun (WGS) entry which is preliminary data.</text>
</comment>
<evidence type="ECO:0000313" key="5">
    <source>
        <dbReference type="EMBL" id="HIR06368.1"/>
    </source>
</evidence>
<feature type="signal peptide" evidence="3">
    <location>
        <begin position="1"/>
        <end position="27"/>
    </location>
</feature>
<dbReference type="SUPFAM" id="SSF53807">
    <property type="entry name" value="Helical backbone' metal receptor"/>
    <property type="match status" value="1"/>
</dbReference>
<dbReference type="EMBL" id="DVGC01000059">
    <property type="protein sequence ID" value="HIR06368.1"/>
    <property type="molecule type" value="Genomic_DNA"/>
</dbReference>
<feature type="chain" id="PRO_5038583158" evidence="3">
    <location>
        <begin position="28"/>
        <end position="373"/>
    </location>
</feature>
<keyword evidence="3" id="KW-0732">Signal</keyword>
<protein>
    <submittedName>
        <fullName evidence="5">ABC transporter substrate-binding protein</fullName>
    </submittedName>
</protein>
<dbReference type="Proteomes" id="UP000824250">
    <property type="component" value="Unassembled WGS sequence"/>
</dbReference>